<sequence length="291" mass="30608">MLVIGMAPARLSPGPYENGVARCRKGHADRHILIMSGRMGVPAVEPGASQEDSDPPRRLLAQAEGRATIDRSDGLLLGRIAMKHRSRSARHALAGGVLASFVSLGLPASLMPVALLAAPSAARAELKVGDRAPAFTAPAALAGDSFEFSLEKALARGPVVVYFYPKAFTQGCTIEANSFAEAHDEYAALGATVIGVSRDDIDTLKKFSVSECRNKFAVASDANGSIMKSYGAAMPFDSGYARRISYVVGRDRKVVYVYSSSNPDGHVPNTLGALRGLSGGKDSSGAAWGRR</sequence>
<dbReference type="SUPFAM" id="SSF52833">
    <property type="entry name" value="Thioredoxin-like"/>
    <property type="match status" value="1"/>
</dbReference>
<proteinExistence type="inferred from homology"/>
<dbReference type="GO" id="GO:0005737">
    <property type="term" value="C:cytoplasm"/>
    <property type="evidence" value="ECO:0007669"/>
    <property type="project" value="TreeGrafter"/>
</dbReference>
<name>A0A7W8MB33_9BURK</name>
<evidence type="ECO:0000256" key="6">
    <source>
        <dbReference type="ARBA" id="ARBA00023157"/>
    </source>
</evidence>
<evidence type="ECO:0000256" key="12">
    <source>
        <dbReference type="SAM" id="MobiDB-lite"/>
    </source>
</evidence>
<dbReference type="InterPro" id="IPR013766">
    <property type="entry name" value="Thioredoxin_domain"/>
</dbReference>
<keyword evidence="13" id="KW-0812">Transmembrane</keyword>
<dbReference type="PANTHER" id="PTHR42801">
    <property type="entry name" value="THIOREDOXIN-DEPENDENT PEROXIDE REDUCTASE"/>
    <property type="match status" value="1"/>
</dbReference>
<organism evidence="15 16">
    <name type="scientific">Quisquiliibacterium transsilvanicum</name>
    <dbReference type="NCBI Taxonomy" id="1549638"/>
    <lineage>
        <taxon>Bacteria</taxon>
        <taxon>Pseudomonadati</taxon>
        <taxon>Pseudomonadota</taxon>
        <taxon>Betaproteobacteria</taxon>
        <taxon>Burkholderiales</taxon>
        <taxon>Burkholderiaceae</taxon>
        <taxon>Quisquiliibacterium</taxon>
    </lineage>
</organism>
<evidence type="ECO:0000313" key="16">
    <source>
        <dbReference type="Proteomes" id="UP000532440"/>
    </source>
</evidence>
<keyword evidence="6" id="KW-1015">Disulfide bond</keyword>
<evidence type="ECO:0000256" key="5">
    <source>
        <dbReference type="ARBA" id="ARBA00023002"/>
    </source>
</evidence>
<dbReference type="CDD" id="cd03017">
    <property type="entry name" value="PRX_BCP"/>
    <property type="match status" value="1"/>
</dbReference>
<comment type="catalytic activity">
    <reaction evidence="11">
        <text>a hydroperoxide + [thioredoxin]-dithiol = an alcohol + [thioredoxin]-disulfide + H2O</text>
        <dbReference type="Rhea" id="RHEA:62620"/>
        <dbReference type="Rhea" id="RHEA-COMP:10698"/>
        <dbReference type="Rhea" id="RHEA-COMP:10700"/>
        <dbReference type="ChEBI" id="CHEBI:15377"/>
        <dbReference type="ChEBI" id="CHEBI:29950"/>
        <dbReference type="ChEBI" id="CHEBI:30879"/>
        <dbReference type="ChEBI" id="CHEBI:35924"/>
        <dbReference type="ChEBI" id="CHEBI:50058"/>
        <dbReference type="EC" id="1.11.1.24"/>
    </reaction>
</comment>
<evidence type="ECO:0000259" key="14">
    <source>
        <dbReference type="PROSITE" id="PS51352"/>
    </source>
</evidence>
<dbReference type="Pfam" id="PF00578">
    <property type="entry name" value="AhpC-TSA"/>
    <property type="match status" value="1"/>
</dbReference>
<dbReference type="InterPro" id="IPR050924">
    <property type="entry name" value="Peroxiredoxin_BCP/PrxQ"/>
</dbReference>
<feature type="transmembrane region" description="Helical" evidence="13">
    <location>
        <begin position="92"/>
        <end position="118"/>
    </location>
</feature>
<keyword evidence="5" id="KW-0560">Oxidoreductase</keyword>
<keyword evidence="13" id="KW-0472">Membrane</keyword>
<comment type="function">
    <text evidence="1">Thiol-specific peroxidase that catalyzes the reduction of hydrogen peroxide and organic hydroperoxides to water and alcohols, respectively. Plays a role in cell protection against oxidative stress by detoxifying peroxides and as sensor of hydrogen peroxide-mediated signaling events.</text>
</comment>
<comment type="caution">
    <text evidence="15">The sequence shown here is derived from an EMBL/GenBank/DDBJ whole genome shotgun (WGS) entry which is preliminary data.</text>
</comment>
<feature type="region of interest" description="Disordered" evidence="12">
    <location>
        <begin position="272"/>
        <end position="291"/>
    </location>
</feature>
<dbReference type="Gene3D" id="3.40.30.10">
    <property type="entry name" value="Glutaredoxin"/>
    <property type="match status" value="1"/>
</dbReference>
<evidence type="ECO:0000256" key="9">
    <source>
        <dbReference type="ARBA" id="ARBA00038489"/>
    </source>
</evidence>
<dbReference type="GO" id="GO:0045454">
    <property type="term" value="P:cell redox homeostasis"/>
    <property type="evidence" value="ECO:0007669"/>
    <property type="project" value="TreeGrafter"/>
</dbReference>
<dbReference type="PANTHER" id="PTHR42801:SF4">
    <property type="entry name" value="AHPC_TSA FAMILY PROTEIN"/>
    <property type="match status" value="1"/>
</dbReference>
<dbReference type="PROSITE" id="PS51352">
    <property type="entry name" value="THIOREDOXIN_2"/>
    <property type="match status" value="1"/>
</dbReference>
<dbReference type="GO" id="GO:0034599">
    <property type="term" value="P:cellular response to oxidative stress"/>
    <property type="evidence" value="ECO:0007669"/>
    <property type="project" value="TreeGrafter"/>
</dbReference>
<dbReference type="EC" id="1.11.1.24" evidence="2"/>
<keyword evidence="4" id="KW-0049">Antioxidant</keyword>
<accession>A0A7W8MB33</accession>
<evidence type="ECO:0000313" key="15">
    <source>
        <dbReference type="EMBL" id="MBB5273955.1"/>
    </source>
</evidence>
<evidence type="ECO:0000256" key="13">
    <source>
        <dbReference type="SAM" id="Phobius"/>
    </source>
</evidence>
<comment type="similarity">
    <text evidence="9">Belongs to the peroxiredoxin family. BCP/PrxQ subfamily.</text>
</comment>
<keyword evidence="16" id="KW-1185">Reference proteome</keyword>
<evidence type="ECO:0000256" key="10">
    <source>
        <dbReference type="ARBA" id="ARBA00042639"/>
    </source>
</evidence>
<evidence type="ECO:0000256" key="3">
    <source>
        <dbReference type="ARBA" id="ARBA00022559"/>
    </source>
</evidence>
<feature type="domain" description="Thioredoxin" evidence="14">
    <location>
        <begin position="126"/>
        <end position="276"/>
    </location>
</feature>
<dbReference type="InterPro" id="IPR000866">
    <property type="entry name" value="AhpC/TSA"/>
</dbReference>
<dbReference type="InterPro" id="IPR036249">
    <property type="entry name" value="Thioredoxin-like_sf"/>
</dbReference>
<gene>
    <name evidence="15" type="ORF">HNQ70_003990</name>
</gene>
<keyword evidence="7" id="KW-0676">Redox-active center</keyword>
<evidence type="ECO:0000256" key="8">
    <source>
        <dbReference type="ARBA" id="ARBA00032824"/>
    </source>
</evidence>
<dbReference type="GO" id="GO:0008379">
    <property type="term" value="F:thioredoxin peroxidase activity"/>
    <property type="evidence" value="ECO:0007669"/>
    <property type="project" value="TreeGrafter"/>
</dbReference>
<protein>
    <recommendedName>
        <fullName evidence="2">thioredoxin-dependent peroxiredoxin</fullName>
        <ecNumber evidence="2">1.11.1.24</ecNumber>
    </recommendedName>
    <alternativeName>
        <fullName evidence="8">Thioredoxin peroxidase</fullName>
    </alternativeName>
    <alternativeName>
        <fullName evidence="10">Thioredoxin-dependent peroxiredoxin Bcp</fullName>
    </alternativeName>
</protein>
<reference evidence="15 16" key="1">
    <citation type="submission" date="2020-08" db="EMBL/GenBank/DDBJ databases">
        <title>Genomic Encyclopedia of Type Strains, Phase IV (KMG-IV): sequencing the most valuable type-strain genomes for metagenomic binning, comparative biology and taxonomic classification.</title>
        <authorList>
            <person name="Goeker M."/>
        </authorList>
    </citation>
    <scope>NUCLEOTIDE SEQUENCE [LARGE SCALE GENOMIC DNA]</scope>
    <source>
        <strain evidence="15 16">DSM 29781</strain>
    </source>
</reference>
<dbReference type="Proteomes" id="UP000532440">
    <property type="component" value="Unassembled WGS sequence"/>
</dbReference>
<evidence type="ECO:0000256" key="7">
    <source>
        <dbReference type="ARBA" id="ARBA00023284"/>
    </source>
</evidence>
<evidence type="ECO:0000256" key="4">
    <source>
        <dbReference type="ARBA" id="ARBA00022862"/>
    </source>
</evidence>
<dbReference type="EMBL" id="JACHGB010000013">
    <property type="protein sequence ID" value="MBB5273955.1"/>
    <property type="molecule type" value="Genomic_DNA"/>
</dbReference>
<evidence type="ECO:0000256" key="1">
    <source>
        <dbReference type="ARBA" id="ARBA00003330"/>
    </source>
</evidence>
<dbReference type="AlphaFoldDB" id="A0A7W8MB33"/>
<keyword evidence="3" id="KW-0575">Peroxidase</keyword>
<evidence type="ECO:0000256" key="11">
    <source>
        <dbReference type="ARBA" id="ARBA00049091"/>
    </source>
</evidence>
<keyword evidence="13" id="KW-1133">Transmembrane helix</keyword>
<evidence type="ECO:0000256" key="2">
    <source>
        <dbReference type="ARBA" id="ARBA00013017"/>
    </source>
</evidence>